<proteinExistence type="inferred from homology"/>
<dbReference type="PROSITE" id="PS00801">
    <property type="entry name" value="TRANSKETOLASE_1"/>
    <property type="match status" value="1"/>
</dbReference>
<dbReference type="PANTHER" id="PTHR47514">
    <property type="entry name" value="TRANSKETOLASE N-TERMINAL SECTION-RELATED"/>
    <property type="match status" value="1"/>
</dbReference>
<comment type="cofactor">
    <cofactor evidence="1">
        <name>thiamine diphosphate</name>
        <dbReference type="ChEBI" id="CHEBI:58937"/>
    </cofactor>
</comment>
<keyword evidence="8" id="KW-1185">Reference proteome</keyword>
<dbReference type="PANTHER" id="PTHR47514:SF1">
    <property type="entry name" value="TRANSKETOLASE N-TERMINAL SECTION-RELATED"/>
    <property type="match status" value="1"/>
</dbReference>
<evidence type="ECO:0000256" key="3">
    <source>
        <dbReference type="ARBA" id="ARBA00022679"/>
    </source>
</evidence>
<keyword evidence="5" id="KW-0786">Thiamine pyrophosphate</keyword>
<dbReference type="Proteomes" id="UP000644115">
    <property type="component" value="Unassembled WGS sequence"/>
</dbReference>
<dbReference type="InterPro" id="IPR029061">
    <property type="entry name" value="THDP-binding"/>
</dbReference>
<protein>
    <submittedName>
        <fullName evidence="7">Transketolase</fullName>
    </submittedName>
</protein>
<evidence type="ECO:0000313" key="8">
    <source>
        <dbReference type="Proteomes" id="UP000644115"/>
    </source>
</evidence>
<dbReference type="Pfam" id="PF00456">
    <property type="entry name" value="Transketolase_N"/>
    <property type="match status" value="1"/>
</dbReference>
<dbReference type="InterPro" id="IPR005474">
    <property type="entry name" value="Transketolase_N"/>
</dbReference>
<dbReference type="GO" id="GO:0016740">
    <property type="term" value="F:transferase activity"/>
    <property type="evidence" value="ECO:0007669"/>
    <property type="project" value="UniProtKB-KW"/>
</dbReference>
<keyword evidence="3" id="KW-0808">Transferase</keyword>
<keyword evidence="4" id="KW-0479">Metal-binding</keyword>
<name>A0A923NB81_9FIRM</name>
<gene>
    <name evidence="7" type="ORF">H8876_02280</name>
</gene>
<dbReference type="InterPro" id="IPR049557">
    <property type="entry name" value="Transketolase_CS"/>
</dbReference>
<evidence type="ECO:0000256" key="1">
    <source>
        <dbReference type="ARBA" id="ARBA00001964"/>
    </source>
</evidence>
<evidence type="ECO:0000256" key="2">
    <source>
        <dbReference type="ARBA" id="ARBA00007131"/>
    </source>
</evidence>
<organism evidence="7 8">
    <name type="scientific">Lentihominibacter faecis</name>
    <dbReference type="NCBI Taxonomy" id="2764712"/>
    <lineage>
        <taxon>Bacteria</taxon>
        <taxon>Bacillati</taxon>
        <taxon>Bacillota</taxon>
        <taxon>Clostridia</taxon>
        <taxon>Peptostreptococcales</taxon>
        <taxon>Anaerovoracaceae</taxon>
        <taxon>Lentihominibacter</taxon>
    </lineage>
</organism>
<dbReference type="GO" id="GO:0046872">
    <property type="term" value="F:metal ion binding"/>
    <property type="evidence" value="ECO:0007669"/>
    <property type="project" value="UniProtKB-KW"/>
</dbReference>
<evidence type="ECO:0000256" key="4">
    <source>
        <dbReference type="ARBA" id="ARBA00022723"/>
    </source>
</evidence>
<dbReference type="Gene3D" id="3.40.50.970">
    <property type="match status" value="1"/>
</dbReference>
<accession>A0A923NB81</accession>
<evidence type="ECO:0000313" key="7">
    <source>
        <dbReference type="EMBL" id="MBC5998833.1"/>
    </source>
</evidence>
<sequence length="272" mass="29359">MDIKSLEKTAAEIRCGIIKAIHNAGSGHPGGSLSAADIVTALYFDEMNVDPKDPKMKGRDKFILSKGHAGPVQYSALAVKGYYPMEDFMTLRKLGSKFQGHPDMHKVPGIEMSTGSLGQGISAAGGMALANKLDNDPGRIYVLLGDGEIQEGIVWEALMSAAHYKLDNMVAILDHNGLQIDGKNEDVMTVAPVVEKFQAFGWNVIQIDGHDFKQILDAFKQARACKGKPTMIVAETIKGKGVSFMENNAGWHGKAPDEEQTKQALAELGGEF</sequence>
<reference evidence="7" key="1">
    <citation type="submission" date="2020-08" db="EMBL/GenBank/DDBJ databases">
        <authorList>
            <person name="Liu C."/>
            <person name="Sun Q."/>
        </authorList>
    </citation>
    <scope>NUCLEOTIDE SEQUENCE</scope>
    <source>
        <strain evidence="7">BX16</strain>
    </source>
</reference>
<evidence type="ECO:0000259" key="6">
    <source>
        <dbReference type="Pfam" id="PF00456"/>
    </source>
</evidence>
<dbReference type="AlphaFoldDB" id="A0A923NB81"/>
<comment type="caution">
    <text evidence="7">The sequence shown here is derived from an EMBL/GenBank/DDBJ whole genome shotgun (WGS) entry which is preliminary data.</text>
</comment>
<dbReference type="CDD" id="cd02012">
    <property type="entry name" value="TPP_TK"/>
    <property type="match status" value="1"/>
</dbReference>
<dbReference type="SUPFAM" id="SSF52518">
    <property type="entry name" value="Thiamin diphosphate-binding fold (THDP-binding)"/>
    <property type="match status" value="1"/>
</dbReference>
<comment type="similarity">
    <text evidence="2">Belongs to the transketolase family.</text>
</comment>
<dbReference type="EMBL" id="JACRWC010000036">
    <property type="protein sequence ID" value="MBC5998833.1"/>
    <property type="molecule type" value="Genomic_DNA"/>
</dbReference>
<dbReference type="RefSeq" id="WP_249286351.1">
    <property type="nucleotide sequence ID" value="NZ_JACRWC010000036.1"/>
</dbReference>
<evidence type="ECO:0000256" key="5">
    <source>
        <dbReference type="ARBA" id="ARBA00023052"/>
    </source>
</evidence>
<feature type="domain" description="Transketolase N-terminal" evidence="6">
    <location>
        <begin position="8"/>
        <end position="269"/>
    </location>
</feature>